<dbReference type="Pfam" id="PF07963">
    <property type="entry name" value="N_methyl"/>
    <property type="match status" value="1"/>
</dbReference>
<accession>A0A3G8H2Z1</accession>
<comment type="function">
    <text evidence="9">Component of the type II secretion system required for the energy-dependent secretion of extracellular factors such as proteases and toxins from the periplasm.</text>
</comment>
<dbReference type="AlphaFoldDB" id="A0A3G8H2Z1"/>
<evidence type="ECO:0000256" key="7">
    <source>
        <dbReference type="ARBA" id="ARBA00022989"/>
    </source>
</evidence>
<keyword evidence="6" id="KW-0812">Transmembrane</keyword>
<dbReference type="GO" id="GO:0015627">
    <property type="term" value="C:type II protein secretion system complex"/>
    <property type="evidence" value="ECO:0007669"/>
    <property type="project" value="UniProtKB-UniRule"/>
</dbReference>
<dbReference type="KEGG" id="cpau:EHF44_16140"/>
<dbReference type="InterPro" id="IPR010052">
    <property type="entry name" value="T2SS_protein-GspI"/>
</dbReference>
<evidence type="ECO:0000313" key="12">
    <source>
        <dbReference type="Proteomes" id="UP000270411"/>
    </source>
</evidence>
<evidence type="ECO:0000256" key="9">
    <source>
        <dbReference type="RuleBase" id="RU368030"/>
    </source>
</evidence>
<evidence type="ECO:0000256" key="1">
    <source>
        <dbReference type="ARBA" id="ARBA00004377"/>
    </source>
</evidence>
<comment type="PTM">
    <text evidence="9">Cleaved by prepilin peptidase.</text>
</comment>
<dbReference type="Gene3D" id="3.30.1300.30">
    <property type="entry name" value="GSPII I/J protein-like"/>
    <property type="match status" value="1"/>
</dbReference>
<dbReference type="EMBL" id="CP033969">
    <property type="protein sequence ID" value="AZG14828.1"/>
    <property type="molecule type" value="Genomic_DNA"/>
</dbReference>
<evidence type="ECO:0000256" key="5">
    <source>
        <dbReference type="ARBA" id="ARBA00022519"/>
    </source>
</evidence>
<comment type="subunit">
    <text evidence="9">Type II secretion is composed of four main components: the outer membrane complex, the inner membrane complex, the cytoplasmic secretion ATPase and the periplasm-spanning pseudopilus.</text>
</comment>
<comment type="similarity">
    <text evidence="2 9">Belongs to the GSP I family.</text>
</comment>
<protein>
    <recommendedName>
        <fullName evidence="9">Type II secretion system protein I</fullName>
        <shortName evidence="9">T2SS minor pseudopilin I</shortName>
    </recommendedName>
</protein>
<reference evidence="12" key="1">
    <citation type="submission" date="2018-11" db="EMBL/GenBank/DDBJ databases">
        <title>FDA dAtabase for Regulatory Grade micrObial Sequences (FDA-ARGOS): Supporting development and validation of Infectious Disease Dx tests.</title>
        <authorList>
            <person name="Goldberg B."/>
            <person name="Campos J."/>
            <person name="Tallon L."/>
            <person name="Sadzewicz L."/>
            <person name="Zhao X."/>
            <person name="Vavikolanu K."/>
            <person name="Mehta A."/>
            <person name="Aluvathingal J."/>
            <person name="Nadendla S."/>
            <person name="Geyer C."/>
            <person name="Nandy P."/>
            <person name="Yan Y."/>
            <person name="Sichtig H."/>
        </authorList>
    </citation>
    <scope>NUCLEOTIDE SEQUENCE [LARGE SCALE GENOMIC DNA]</scope>
    <source>
        <strain evidence="12">FDAARGOS_614</strain>
    </source>
</reference>
<dbReference type="Proteomes" id="UP000270411">
    <property type="component" value="Chromosome 1"/>
</dbReference>
<dbReference type="NCBIfam" id="TIGR02532">
    <property type="entry name" value="IV_pilin_GFxxxE"/>
    <property type="match status" value="1"/>
</dbReference>
<keyword evidence="8" id="KW-0472">Membrane</keyword>
<keyword evidence="4 9" id="KW-0488">Methylation</keyword>
<dbReference type="SUPFAM" id="SSF54523">
    <property type="entry name" value="Pili subunits"/>
    <property type="match status" value="1"/>
</dbReference>
<comment type="subcellular location">
    <subcellularLocation>
        <location evidence="1 9">Cell inner membrane</location>
        <topology evidence="1 9">Single-pass membrane protein</topology>
    </subcellularLocation>
</comment>
<evidence type="ECO:0000256" key="4">
    <source>
        <dbReference type="ARBA" id="ARBA00022481"/>
    </source>
</evidence>
<name>A0A3G8H2Z1_9BURK</name>
<dbReference type="GO" id="GO:0015628">
    <property type="term" value="P:protein secretion by the type II secretion system"/>
    <property type="evidence" value="ECO:0007669"/>
    <property type="project" value="UniProtKB-UniRule"/>
</dbReference>
<gene>
    <name evidence="11" type="primary">gspI</name>
    <name evidence="11" type="ORF">EHF44_16140</name>
</gene>
<dbReference type="PROSITE" id="PS51257">
    <property type="entry name" value="PROKAR_LIPOPROTEIN"/>
    <property type="match status" value="1"/>
</dbReference>
<evidence type="ECO:0000313" key="11">
    <source>
        <dbReference type="EMBL" id="AZG14828.1"/>
    </source>
</evidence>
<dbReference type="GO" id="GO:0005886">
    <property type="term" value="C:plasma membrane"/>
    <property type="evidence" value="ECO:0007669"/>
    <property type="project" value="UniProtKB-SubCell"/>
</dbReference>
<dbReference type="InterPro" id="IPR003413">
    <property type="entry name" value="T2SS_GspI_C"/>
</dbReference>
<dbReference type="OrthoDB" id="8970950at2"/>
<dbReference type="Pfam" id="PF02501">
    <property type="entry name" value="T2SSI"/>
    <property type="match status" value="1"/>
</dbReference>
<dbReference type="PANTHER" id="PTHR38779">
    <property type="entry name" value="TYPE II SECRETION SYSTEM PROTEIN I-RELATED"/>
    <property type="match status" value="1"/>
</dbReference>
<feature type="domain" description="Type II secretion system protein GspI C-terminal" evidence="10">
    <location>
        <begin position="42"/>
        <end position="120"/>
    </location>
</feature>
<dbReference type="InterPro" id="IPR012902">
    <property type="entry name" value="N_methyl_site"/>
</dbReference>
<evidence type="ECO:0000256" key="8">
    <source>
        <dbReference type="ARBA" id="ARBA00023136"/>
    </source>
</evidence>
<evidence type="ECO:0000256" key="2">
    <source>
        <dbReference type="ARBA" id="ARBA00008358"/>
    </source>
</evidence>
<evidence type="ECO:0000256" key="3">
    <source>
        <dbReference type="ARBA" id="ARBA00022475"/>
    </source>
</evidence>
<keyword evidence="3" id="KW-1003">Cell membrane</keyword>
<dbReference type="RefSeq" id="WP_124684582.1">
    <property type="nucleotide sequence ID" value="NZ_CP033969.1"/>
</dbReference>
<dbReference type="InterPro" id="IPR045584">
    <property type="entry name" value="Pilin-like"/>
</dbReference>
<dbReference type="NCBIfam" id="TIGR01707">
    <property type="entry name" value="gspI"/>
    <property type="match status" value="1"/>
</dbReference>
<sequence length="122" mass="12698">MPCNDRAGFTMIEVLVALVIVAVALGACMRAAGMMADSSDALRARTVAGWSAANRLAELRLAAAPPAPGTRRFGCNQGPVALDCEESVMATSDPRLLLVTVAVYRSGDAGTRLAQLAQVLPR</sequence>
<keyword evidence="7" id="KW-1133">Transmembrane helix</keyword>
<evidence type="ECO:0000256" key="6">
    <source>
        <dbReference type="ARBA" id="ARBA00022692"/>
    </source>
</evidence>
<proteinExistence type="inferred from homology"/>
<keyword evidence="5 9" id="KW-0997">Cell inner membrane</keyword>
<evidence type="ECO:0000259" key="10">
    <source>
        <dbReference type="Pfam" id="PF02501"/>
    </source>
</evidence>
<dbReference type="PANTHER" id="PTHR38779:SF2">
    <property type="entry name" value="TYPE II SECRETION SYSTEM PROTEIN I-RELATED"/>
    <property type="match status" value="1"/>
</dbReference>
<organism evidence="11 12">
    <name type="scientific">Cupriavidus pauculus</name>
    <dbReference type="NCBI Taxonomy" id="82633"/>
    <lineage>
        <taxon>Bacteria</taxon>
        <taxon>Pseudomonadati</taxon>
        <taxon>Pseudomonadota</taxon>
        <taxon>Betaproteobacteria</taxon>
        <taxon>Burkholderiales</taxon>
        <taxon>Burkholderiaceae</taxon>
        <taxon>Cupriavidus</taxon>
    </lineage>
</organism>